<accession>A0A6A3LDY5</accession>
<keyword evidence="3" id="KW-1185">Reference proteome</keyword>
<evidence type="ECO:0000313" key="4">
    <source>
        <dbReference type="Proteomes" id="UP000435112"/>
    </source>
</evidence>
<protein>
    <submittedName>
        <fullName evidence="1">Uncharacterized protein</fullName>
    </submittedName>
</protein>
<proteinExistence type="predicted"/>
<gene>
    <name evidence="1" type="ORF">PR002_g14250</name>
    <name evidence="2" type="ORF">PR003_g14360</name>
</gene>
<organism evidence="1 4">
    <name type="scientific">Phytophthora rubi</name>
    <dbReference type="NCBI Taxonomy" id="129364"/>
    <lineage>
        <taxon>Eukaryota</taxon>
        <taxon>Sar</taxon>
        <taxon>Stramenopiles</taxon>
        <taxon>Oomycota</taxon>
        <taxon>Peronosporomycetes</taxon>
        <taxon>Peronosporales</taxon>
        <taxon>Peronosporaceae</taxon>
        <taxon>Phytophthora</taxon>
    </lineage>
</organism>
<dbReference type="AlphaFoldDB" id="A0A6A3LDY5"/>
<reference evidence="1 4" key="1">
    <citation type="submission" date="2018-09" db="EMBL/GenBank/DDBJ databases">
        <title>Genomic investigation of the strawberry pathogen Phytophthora fragariae indicates pathogenicity is determined by transcriptional variation in three key races.</title>
        <authorList>
            <person name="Adams T.M."/>
            <person name="Armitage A.D."/>
            <person name="Sobczyk M.K."/>
            <person name="Bates H.J."/>
            <person name="Dunwell J.M."/>
            <person name="Nellist C.F."/>
            <person name="Harrison R.J."/>
        </authorList>
    </citation>
    <scope>NUCLEOTIDE SEQUENCE [LARGE SCALE GENOMIC DNA]</scope>
    <source>
        <strain evidence="1 4">SCRP324</strain>
        <strain evidence="2 3">SCRP333</strain>
    </source>
</reference>
<comment type="caution">
    <text evidence="1">The sequence shown here is derived from an EMBL/GenBank/DDBJ whole genome shotgun (WGS) entry which is preliminary data.</text>
</comment>
<evidence type="ECO:0000313" key="2">
    <source>
        <dbReference type="EMBL" id="KAE9332749.1"/>
    </source>
</evidence>
<sequence length="109" mass="11964">MELAYDALIKSTKADKLVAVHLLMVLFCFRLIYEKVVTVISMNGGTTTALLNTMLPHTHMDVATDQRPAFYIDYLSEVQRPDHAALLGAGYPAQSASGLSAKIQHSAVW</sequence>
<dbReference type="EMBL" id="QXFT01000948">
    <property type="protein sequence ID" value="KAE9332749.1"/>
    <property type="molecule type" value="Genomic_DNA"/>
</dbReference>
<evidence type="ECO:0000313" key="1">
    <source>
        <dbReference type="EMBL" id="KAE9014314.1"/>
    </source>
</evidence>
<dbReference type="Proteomes" id="UP000434957">
    <property type="component" value="Unassembled WGS sequence"/>
</dbReference>
<dbReference type="Proteomes" id="UP000435112">
    <property type="component" value="Unassembled WGS sequence"/>
</dbReference>
<name>A0A6A3LDY5_9STRA</name>
<evidence type="ECO:0000313" key="3">
    <source>
        <dbReference type="Proteomes" id="UP000434957"/>
    </source>
</evidence>
<dbReference type="EMBL" id="QXFU01000982">
    <property type="protein sequence ID" value="KAE9014314.1"/>
    <property type="molecule type" value="Genomic_DNA"/>
</dbReference>